<reference evidence="2 3" key="1">
    <citation type="submission" date="2019-12" db="EMBL/GenBank/DDBJ databases">
        <title>The whole genome sequencing of a strain isolated from a Mars analog, Dalangtan Playa.</title>
        <authorList>
            <person name="Huang T."/>
        </authorList>
    </citation>
    <scope>NUCLEOTIDE SEQUENCE [LARGE SCALE GENOMIC DNA]</scope>
    <source>
        <strain evidence="2 3">DP4-553-S</strain>
    </source>
</reference>
<organism evidence="2 3">
    <name type="scientific">Sediminibacillus dalangtanensis</name>
    <dbReference type="NCBI Taxonomy" id="2729421"/>
    <lineage>
        <taxon>Bacteria</taxon>
        <taxon>Bacillati</taxon>
        <taxon>Bacillota</taxon>
        <taxon>Bacilli</taxon>
        <taxon>Bacillales</taxon>
        <taxon>Bacillaceae</taxon>
        <taxon>Sediminibacillus</taxon>
    </lineage>
</organism>
<dbReference type="Proteomes" id="UP000665043">
    <property type="component" value="Chromosome"/>
</dbReference>
<evidence type="ECO:0008006" key="4">
    <source>
        <dbReference type="Google" id="ProtNLM"/>
    </source>
</evidence>
<accession>A0ABX7VR91</accession>
<evidence type="ECO:0000256" key="1">
    <source>
        <dbReference type="SAM" id="MobiDB-lite"/>
    </source>
</evidence>
<name>A0ABX7VR91_9BACI</name>
<dbReference type="EMBL" id="CP046956">
    <property type="protein sequence ID" value="QTM99437.1"/>
    <property type="molecule type" value="Genomic_DNA"/>
</dbReference>
<evidence type="ECO:0000313" key="3">
    <source>
        <dbReference type="Proteomes" id="UP000665043"/>
    </source>
</evidence>
<feature type="region of interest" description="Disordered" evidence="1">
    <location>
        <begin position="48"/>
        <end position="101"/>
    </location>
</feature>
<proteinExistence type="predicted"/>
<gene>
    <name evidence="2" type="ORF">ERJ70_09050</name>
</gene>
<evidence type="ECO:0000313" key="2">
    <source>
        <dbReference type="EMBL" id="QTM99437.1"/>
    </source>
</evidence>
<feature type="compositionally biased region" description="Basic and acidic residues" evidence="1">
    <location>
        <begin position="56"/>
        <end position="88"/>
    </location>
</feature>
<sequence>MSWKSVEMQVALPRVQDAAKMQEQLQQRGQQTQELLAAAQQNLEEVKRKQVNHSVHKADVHNKEKKEKQFNAKDSQQKKKADEEKTDNNHPYLGRKIDFSG</sequence>
<protein>
    <recommendedName>
        <fullName evidence="4">RNA polymerase subunit sigma</fullName>
    </recommendedName>
</protein>
<dbReference type="RefSeq" id="WP_209368759.1">
    <property type="nucleotide sequence ID" value="NZ_CP046956.1"/>
</dbReference>
<keyword evidence="3" id="KW-1185">Reference proteome</keyword>